<dbReference type="EMBL" id="QPKB01000001">
    <property type="protein sequence ID" value="RWR74766.1"/>
    <property type="molecule type" value="Genomic_DNA"/>
</dbReference>
<proteinExistence type="predicted"/>
<keyword evidence="2" id="KW-1185">Reference proteome</keyword>
<comment type="caution">
    <text evidence="1">The sequence shown here is derived from an EMBL/GenBank/DDBJ whole genome shotgun (WGS) entry which is preliminary data.</text>
</comment>
<sequence>MLCSFQTRPMNAVLQTMNGFVTIHRVSHLLNKSFEERASVADPLLPFQEKIIRYSKSYSMKINRKTSMGEPDTVCSPRLSTEVCISSSESYEFPVTKGPREAITLSGLPISSMLALGLLVKRISGEATT</sequence>
<reference evidence="1 2" key="1">
    <citation type="journal article" date="2019" name="Nat. Plants">
        <title>Stout camphor tree genome fills gaps in understanding of flowering plant genome evolution.</title>
        <authorList>
            <person name="Chaw S.M."/>
            <person name="Liu Y.C."/>
            <person name="Wu Y.W."/>
            <person name="Wang H.Y."/>
            <person name="Lin C.I."/>
            <person name="Wu C.S."/>
            <person name="Ke H.M."/>
            <person name="Chang L.Y."/>
            <person name="Hsu C.Y."/>
            <person name="Yang H.T."/>
            <person name="Sudianto E."/>
            <person name="Hsu M.H."/>
            <person name="Wu K.P."/>
            <person name="Wang L.N."/>
            <person name="Leebens-Mack J.H."/>
            <person name="Tsai I.J."/>
        </authorList>
    </citation>
    <scope>NUCLEOTIDE SEQUENCE [LARGE SCALE GENOMIC DNA]</scope>
    <source>
        <strain evidence="2">cv. Chaw 1501</strain>
        <tissue evidence="1">Young leaves</tissue>
    </source>
</reference>
<name>A0A443N8G0_9MAGN</name>
<organism evidence="1 2">
    <name type="scientific">Cinnamomum micranthum f. kanehirae</name>
    <dbReference type="NCBI Taxonomy" id="337451"/>
    <lineage>
        <taxon>Eukaryota</taxon>
        <taxon>Viridiplantae</taxon>
        <taxon>Streptophyta</taxon>
        <taxon>Embryophyta</taxon>
        <taxon>Tracheophyta</taxon>
        <taxon>Spermatophyta</taxon>
        <taxon>Magnoliopsida</taxon>
        <taxon>Magnoliidae</taxon>
        <taxon>Laurales</taxon>
        <taxon>Lauraceae</taxon>
        <taxon>Cinnamomum</taxon>
    </lineage>
</organism>
<dbReference type="AlphaFoldDB" id="A0A443N8G0"/>
<accession>A0A443N8G0</accession>
<gene>
    <name evidence="1" type="ORF">CKAN_00310900</name>
</gene>
<protein>
    <submittedName>
        <fullName evidence="1">Uncharacterized protein</fullName>
    </submittedName>
</protein>
<dbReference type="Proteomes" id="UP000283530">
    <property type="component" value="Unassembled WGS sequence"/>
</dbReference>
<evidence type="ECO:0000313" key="1">
    <source>
        <dbReference type="EMBL" id="RWR74766.1"/>
    </source>
</evidence>
<evidence type="ECO:0000313" key="2">
    <source>
        <dbReference type="Proteomes" id="UP000283530"/>
    </source>
</evidence>